<reference evidence="4" key="1">
    <citation type="journal article" date="2023" name="J. Hazard. Mater.">
        <title>Anaerobic biodegradation of pyrene and benzo[a]pyrene by a new sulfate-reducing Desulforamulus aquiferis strain DSA.</title>
        <authorList>
            <person name="Zhang Z."/>
            <person name="Sun J."/>
            <person name="Gong X."/>
            <person name="Wang C."/>
            <person name="Wang H."/>
        </authorList>
    </citation>
    <scope>NUCLEOTIDE SEQUENCE</scope>
    <source>
        <strain evidence="4">DSA</strain>
    </source>
</reference>
<dbReference type="Pfam" id="PF03334">
    <property type="entry name" value="PhaG_MnhG_YufB"/>
    <property type="match status" value="1"/>
</dbReference>
<dbReference type="RefSeq" id="WP_304543045.1">
    <property type="nucleotide sequence ID" value="NZ_JARPTC010000016.1"/>
</dbReference>
<keyword evidence="3" id="KW-0472">Membrane</keyword>
<comment type="caution">
    <text evidence="4">The sequence shown here is derived from an EMBL/GenBank/DDBJ whole genome shotgun (WGS) entry which is preliminary data.</text>
</comment>
<keyword evidence="5" id="KW-1185">Reference proteome</keyword>
<keyword evidence="3" id="KW-0812">Transmembrane</keyword>
<feature type="transmembrane region" description="Helical" evidence="3">
    <location>
        <begin position="52"/>
        <end position="79"/>
    </location>
</feature>
<protein>
    <submittedName>
        <fullName evidence="4">Monovalent cation/H(+) antiporter subunit G</fullName>
    </submittedName>
</protein>
<evidence type="ECO:0000256" key="2">
    <source>
        <dbReference type="ARBA" id="ARBA00008404"/>
    </source>
</evidence>
<dbReference type="PANTHER" id="PTHR34703">
    <property type="entry name" value="ANTIPORTER SUBUNIT MNHG2-RELATED"/>
    <property type="match status" value="1"/>
</dbReference>
<comment type="similarity">
    <text evidence="2">Belongs to the CPA3 antiporters (TC 2.A.63) subunit G family.</text>
</comment>
<dbReference type="InterPro" id="IPR005133">
    <property type="entry name" value="PhaG_MnhG_YufB"/>
</dbReference>
<gene>
    <name evidence="4" type="primary">mnhG</name>
    <name evidence="4" type="ORF">P6N53_11005</name>
</gene>
<feature type="transmembrane region" description="Helical" evidence="3">
    <location>
        <begin position="7"/>
        <end position="32"/>
    </location>
</feature>
<dbReference type="NCBIfam" id="TIGR01300">
    <property type="entry name" value="CPA3_mnhG_phaG"/>
    <property type="match status" value="1"/>
</dbReference>
<dbReference type="AlphaFoldDB" id="A0AAW7ZFE5"/>
<dbReference type="GO" id="GO:0015385">
    <property type="term" value="F:sodium:proton antiporter activity"/>
    <property type="evidence" value="ECO:0007669"/>
    <property type="project" value="TreeGrafter"/>
</dbReference>
<proteinExistence type="inferred from homology"/>
<evidence type="ECO:0000313" key="5">
    <source>
        <dbReference type="Proteomes" id="UP001172911"/>
    </source>
</evidence>
<evidence type="ECO:0000256" key="1">
    <source>
        <dbReference type="ARBA" id="ARBA00004141"/>
    </source>
</evidence>
<organism evidence="4 5">
    <name type="scientific">Desulforamulus aquiferis</name>
    <dbReference type="NCBI Taxonomy" id="1397668"/>
    <lineage>
        <taxon>Bacteria</taxon>
        <taxon>Bacillati</taxon>
        <taxon>Bacillota</taxon>
        <taxon>Clostridia</taxon>
        <taxon>Eubacteriales</taxon>
        <taxon>Peptococcaceae</taxon>
        <taxon>Desulforamulus</taxon>
    </lineage>
</organism>
<name>A0AAW7ZFE5_9FIRM</name>
<keyword evidence="3" id="KW-1133">Transmembrane helix</keyword>
<sequence>MDIDIRIIFTGLFLALGCFLLLVASIGVIRFPDFFSRMHAAGKADTMGQSCILIGLIIYSGFNLVSLKLLIIMAMIYVINPTATHYLAKAAYMKGVKPWEKGCKYGESDPFGVSCDTSVAGKKAKVKAKR</sequence>
<accession>A0AAW7ZFE5</accession>
<evidence type="ECO:0000313" key="4">
    <source>
        <dbReference type="EMBL" id="MDO7787746.1"/>
    </source>
</evidence>
<reference evidence="4" key="2">
    <citation type="submission" date="2023-03" db="EMBL/GenBank/DDBJ databases">
        <authorList>
            <person name="Zhang Z."/>
        </authorList>
    </citation>
    <scope>NUCLEOTIDE SEQUENCE</scope>
    <source>
        <strain evidence="4">DSA</strain>
    </source>
</reference>
<dbReference type="Proteomes" id="UP001172911">
    <property type="component" value="Unassembled WGS sequence"/>
</dbReference>
<dbReference type="PROSITE" id="PS51257">
    <property type="entry name" value="PROKAR_LIPOPROTEIN"/>
    <property type="match status" value="1"/>
</dbReference>
<evidence type="ECO:0000256" key="3">
    <source>
        <dbReference type="SAM" id="Phobius"/>
    </source>
</evidence>
<dbReference type="PANTHER" id="PTHR34703:SF1">
    <property type="entry name" value="ANTIPORTER SUBUNIT MNHG2-RELATED"/>
    <property type="match status" value="1"/>
</dbReference>
<comment type="subcellular location">
    <subcellularLocation>
        <location evidence="1">Membrane</location>
        <topology evidence="1">Multi-pass membrane protein</topology>
    </subcellularLocation>
</comment>
<dbReference type="EMBL" id="JARPTC010000016">
    <property type="protein sequence ID" value="MDO7787746.1"/>
    <property type="molecule type" value="Genomic_DNA"/>
</dbReference>